<dbReference type="EMBL" id="JBHSHL010000030">
    <property type="protein sequence ID" value="MFC4804998.1"/>
    <property type="molecule type" value="Genomic_DNA"/>
</dbReference>
<dbReference type="Proteomes" id="UP001595916">
    <property type="component" value="Unassembled WGS sequence"/>
</dbReference>
<organism evidence="2 3">
    <name type="scientific">Filifactor villosus</name>
    <dbReference type="NCBI Taxonomy" id="29374"/>
    <lineage>
        <taxon>Bacteria</taxon>
        <taxon>Bacillati</taxon>
        <taxon>Bacillota</taxon>
        <taxon>Clostridia</taxon>
        <taxon>Peptostreptococcales</taxon>
        <taxon>Filifactoraceae</taxon>
        <taxon>Filifactor</taxon>
    </lineage>
</organism>
<name>A0ABV9QM48_9FIRM</name>
<keyword evidence="1" id="KW-0472">Membrane</keyword>
<evidence type="ECO:0000256" key="1">
    <source>
        <dbReference type="SAM" id="Phobius"/>
    </source>
</evidence>
<evidence type="ECO:0000313" key="2">
    <source>
        <dbReference type="EMBL" id="MFC4804998.1"/>
    </source>
</evidence>
<accession>A0ABV9QM48</accession>
<dbReference type="RefSeq" id="WP_379788534.1">
    <property type="nucleotide sequence ID" value="NZ_JBHSHL010000030.1"/>
</dbReference>
<gene>
    <name evidence="2" type="ORF">ACFO4R_07880</name>
</gene>
<keyword evidence="1" id="KW-1133">Transmembrane helix</keyword>
<reference evidence="3" key="1">
    <citation type="journal article" date="2019" name="Int. J. Syst. Evol. Microbiol.">
        <title>The Global Catalogue of Microorganisms (GCM) 10K type strain sequencing project: providing services to taxonomists for standard genome sequencing and annotation.</title>
        <authorList>
            <consortium name="The Broad Institute Genomics Platform"/>
            <consortium name="The Broad Institute Genome Sequencing Center for Infectious Disease"/>
            <person name="Wu L."/>
            <person name="Ma J."/>
        </authorList>
    </citation>
    <scope>NUCLEOTIDE SEQUENCE [LARGE SCALE GENOMIC DNA]</scope>
    <source>
        <strain evidence="3">CCUG 46385</strain>
    </source>
</reference>
<keyword evidence="1" id="KW-0812">Transmembrane</keyword>
<proteinExistence type="predicted"/>
<feature type="transmembrane region" description="Helical" evidence="1">
    <location>
        <begin position="29"/>
        <end position="48"/>
    </location>
</feature>
<feature type="transmembrane region" description="Helical" evidence="1">
    <location>
        <begin position="76"/>
        <end position="97"/>
    </location>
</feature>
<sequence length="287" mass="33816">MRRRTVLRYGKEKKMKTIDFRYSRKGNPVIRMIFIGCFWMLGFGWFLVLEKFGLQRGFQTVPMRELPLFWRDKPQLTLAVSIVPILLWMPFSTLLALRIRTWIMEERGRAEFRGEKVLLCFHGKELVVDKKTEILSCRGYGRYMKFRCYQITKEGNRYYINESPREVRELGRRRGREGAKTSLYKTMQEILPYTKESVFIGGIPLIFDFTRPTVFDDSAYYVDYDNIFLPEGIGIATCLVRERDNPSHVVGDLGFEDDVRHKTPPDEAVLRALPIIEAVELDEWIEV</sequence>
<comment type="caution">
    <text evidence="2">The sequence shown here is derived from an EMBL/GenBank/DDBJ whole genome shotgun (WGS) entry which is preliminary data.</text>
</comment>
<keyword evidence="3" id="KW-1185">Reference proteome</keyword>
<protein>
    <submittedName>
        <fullName evidence="2">Uncharacterized protein</fullName>
    </submittedName>
</protein>
<evidence type="ECO:0000313" key="3">
    <source>
        <dbReference type="Proteomes" id="UP001595916"/>
    </source>
</evidence>